<evidence type="ECO:0000313" key="2">
    <source>
        <dbReference type="Proteomes" id="UP000033054"/>
    </source>
</evidence>
<sequence>MDINKYIDEIILHSHFWNWAPDWQVVKEVYEAFPNSYSVLSPFAYSYLEELIRSITSEYGIEILNKDGTPQRRKVGTKLIELAIEENKHKSQELLTLLEELKLYFLTSKITDNGNNRNSVVHGYMHPKFWSDESFEKLIYDIARLSKFAGF</sequence>
<protein>
    <recommendedName>
        <fullName evidence="3">DUF4209 domain-containing protein</fullName>
    </recommendedName>
</protein>
<evidence type="ECO:0000313" key="1">
    <source>
        <dbReference type="EMBL" id="AKD54166.1"/>
    </source>
</evidence>
<dbReference type="PATRIC" id="fig|1379870.5.peg.832"/>
<dbReference type="KEGG" id="srd:SD10_03825"/>
<keyword evidence="2" id="KW-1185">Reference proteome</keyword>
<gene>
    <name evidence="1" type="ORF">SD10_03825</name>
</gene>
<dbReference type="Proteomes" id="UP000033054">
    <property type="component" value="Chromosome"/>
</dbReference>
<proteinExistence type="predicted"/>
<accession>A0A0E3V627</accession>
<evidence type="ECO:0008006" key="3">
    <source>
        <dbReference type="Google" id="ProtNLM"/>
    </source>
</evidence>
<dbReference type="OrthoDB" id="3035972at2"/>
<name>A0A0E3V627_9BACT</name>
<dbReference type="HOGENOM" id="CLU_1730259_0_0_10"/>
<dbReference type="AlphaFoldDB" id="A0A0E3V627"/>
<dbReference type="EMBL" id="CP010429">
    <property type="protein sequence ID" value="AKD54166.1"/>
    <property type="molecule type" value="Genomic_DNA"/>
</dbReference>
<organism evidence="1 2">
    <name type="scientific">Spirosoma radiotolerans</name>
    <dbReference type="NCBI Taxonomy" id="1379870"/>
    <lineage>
        <taxon>Bacteria</taxon>
        <taxon>Pseudomonadati</taxon>
        <taxon>Bacteroidota</taxon>
        <taxon>Cytophagia</taxon>
        <taxon>Cytophagales</taxon>
        <taxon>Cytophagaceae</taxon>
        <taxon>Spirosoma</taxon>
    </lineage>
</organism>
<reference evidence="1 2" key="1">
    <citation type="journal article" date="2014" name="Curr. Microbiol.">
        <title>Spirosoma radiotolerans sp. nov., a gamma-radiation-resistant bacterium isolated from gamma ray-irradiated soil.</title>
        <authorList>
            <person name="Lee J.J."/>
            <person name="Srinivasan S."/>
            <person name="Lim S."/>
            <person name="Joe M."/>
            <person name="Im S."/>
            <person name="Bae S.I."/>
            <person name="Park K.R."/>
            <person name="Han J.H."/>
            <person name="Park S.H."/>
            <person name="Joo B.M."/>
            <person name="Park S.J."/>
            <person name="Kim M.K."/>
        </authorList>
    </citation>
    <scope>NUCLEOTIDE SEQUENCE [LARGE SCALE GENOMIC DNA]</scope>
    <source>
        <strain evidence="1 2">DG5A</strain>
    </source>
</reference>
<dbReference type="RefSeq" id="WP_046375764.1">
    <property type="nucleotide sequence ID" value="NZ_CP010429.1"/>
</dbReference>